<dbReference type="GeneID" id="20668854"/>
<feature type="transmembrane region" description="Helical" evidence="5">
    <location>
        <begin position="75"/>
        <end position="98"/>
    </location>
</feature>
<sequence length="249" mass="28364">DFHQMSLFCSDLLQAIGYVLNIKWVHQGKVETGGFCTAQGIVQQLGETGVAMITLAIALHTFIGVMWRKGIHSRYVAFFVTGLIWIFTILFVSIGAGIHKNDNYEAPTPFWCWIGGKYTSERLWGEYFWIWLALFTSFLVYIPLYYWSKGNLSVDPETWWRFRVHPRNAEGVEAGESKRAMLMLAYPLVYSVLVLPLSVVRWINFGLEKHGNDVPSVWSFLVITVFSLSGAMNVGLVLLTRPQLLLFGQ</sequence>
<evidence type="ECO:0000256" key="5">
    <source>
        <dbReference type="SAM" id="Phobius"/>
    </source>
</evidence>
<dbReference type="HOGENOM" id="CLU_027149_0_1_1"/>
<evidence type="ECO:0000256" key="2">
    <source>
        <dbReference type="ARBA" id="ARBA00022692"/>
    </source>
</evidence>
<dbReference type="eggNOG" id="ENOG502SHFR">
    <property type="taxonomic scope" value="Eukaryota"/>
</dbReference>
<dbReference type="InParanoid" id="W4JUW5"/>
<name>W4JUW5_HETIT</name>
<dbReference type="OrthoDB" id="100006at2759"/>
<dbReference type="KEGG" id="hir:HETIRDRAFT_240359"/>
<comment type="subcellular location">
    <subcellularLocation>
        <location evidence="1">Membrane</location>
        <topology evidence="1">Multi-pass membrane protein</topology>
    </subcellularLocation>
</comment>
<dbReference type="Gene3D" id="1.20.1070.10">
    <property type="entry name" value="Rhodopsin 7-helix transmembrane proteins"/>
    <property type="match status" value="1"/>
</dbReference>
<keyword evidence="2 5" id="KW-0812">Transmembrane</keyword>
<dbReference type="AlphaFoldDB" id="W4JUW5"/>
<evidence type="ECO:0000256" key="3">
    <source>
        <dbReference type="ARBA" id="ARBA00022989"/>
    </source>
</evidence>
<dbReference type="Proteomes" id="UP000030671">
    <property type="component" value="Unassembled WGS sequence"/>
</dbReference>
<evidence type="ECO:0000256" key="1">
    <source>
        <dbReference type="ARBA" id="ARBA00004141"/>
    </source>
</evidence>
<evidence type="ECO:0000256" key="4">
    <source>
        <dbReference type="ARBA" id="ARBA00023136"/>
    </source>
</evidence>
<dbReference type="GO" id="GO:0007189">
    <property type="term" value="P:adenylate cyclase-activating G protein-coupled receptor signaling pathway"/>
    <property type="evidence" value="ECO:0007669"/>
    <property type="project" value="TreeGrafter"/>
</dbReference>
<keyword evidence="3 5" id="KW-1133">Transmembrane helix</keyword>
<dbReference type="GO" id="GO:0004930">
    <property type="term" value="F:G protein-coupled receptor activity"/>
    <property type="evidence" value="ECO:0007669"/>
    <property type="project" value="TreeGrafter"/>
</dbReference>
<reference evidence="6 7" key="1">
    <citation type="journal article" date="2012" name="New Phytol.">
        <title>Insight into trade-off between wood decay and parasitism from the genome of a fungal forest pathogen.</title>
        <authorList>
            <person name="Olson A."/>
            <person name="Aerts A."/>
            <person name="Asiegbu F."/>
            <person name="Belbahri L."/>
            <person name="Bouzid O."/>
            <person name="Broberg A."/>
            <person name="Canback B."/>
            <person name="Coutinho P.M."/>
            <person name="Cullen D."/>
            <person name="Dalman K."/>
            <person name="Deflorio G."/>
            <person name="van Diepen L.T."/>
            <person name="Dunand C."/>
            <person name="Duplessis S."/>
            <person name="Durling M."/>
            <person name="Gonthier P."/>
            <person name="Grimwood J."/>
            <person name="Fossdal C.G."/>
            <person name="Hansson D."/>
            <person name="Henrissat B."/>
            <person name="Hietala A."/>
            <person name="Himmelstrand K."/>
            <person name="Hoffmeister D."/>
            <person name="Hogberg N."/>
            <person name="James T.Y."/>
            <person name="Karlsson M."/>
            <person name="Kohler A."/>
            <person name="Kues U."/>
            <person name="Lee Y.H."/>
            <person name="Lin Y.C."/>
            <person name="Lind M."/>
            <person name="Lindquist E."/>
            <person name="Lombard V."/>
            <person name="Lucas S."/>
            <person name="Lunden K."/>
            <person name="Morin E."/>
            <person name="Murat C."/>
            <person name="Park J."/>
            <person name="Raffaello T."/>
            <person name="Rouze P."/>
            <person name="Salamov A."/>
            <person name="Schmutz J."/>
            <person name="Solheim H."/>
            <person name="Stahlberg J."/>
            <person name="Velez H."/>
            <person name="de Vries R.P."/>
            <person name="Wiebenga A."/>
            <person name="Woodward S."/>
            <person name="Yakovlev I."/>
            <person name="Garbelotto M."/>
            <person name="Martin F."/>
            <person name="Grigoriev I.V."/>
            <person name="Stenlid J."/>
        </authorList>
    </citation>
    <scope>NUCLEOTIDE SEQUENCE [LARGE SCALE GENOMIC DNA]</scope>
    <source>
        <strain evidence="6 7">TC 32-1</strain>
    </source>
</reference>
<protein>
    <submittedName>
        <fullName evidence="6">Uncharacterized protein</fullName>
    </submittedName>
</protein>
<organism evidence="6 7">
    <name type="scientific">Heterobasidion irregulare (strain TC 32-1)</name>
    <dbReference type="NCBI Taxonomy" id="747525"/>
    <lineage>
        <taxon>Eukaryota</taxon>
        <taxon>Fungi</taxon>
        <taxon>Dikarya</taxon>
        <taxon>Basidiomycota</taxon>
        <taxon>Agaricomycotina</taxon>
        <taxon>Agaricomycetes</taxon>
        <taxon>Russulales</taxon>
        <taxon>Bondarzewiaceae</taxon>
        <taxon>Heterobasidion</taxon>
        <taxon>Heterobasidion annosum species complex</taxon>
    </lineage>
</organism>
<accession>W4JUW5</accession>
<dbReference type="EMBL" id="KI925464">
    <property type="protein sequence ID" value="ETW76870.1"/>
    <property type="molecule type" value="Genomic_DNA"/>
</dbReference>
<gene>
    <name evidence="6" type="ORF">HETIRDRAFT_240359</name>
</gene>
<feature type="transmembrane region" description="Helical" evidence="5">
    <location>
        <begin position="128"/>
        <end position="147"/>
    </location>
</feature>
<feature type="transmembrane region" description="Helical" evidence="5">
    <location>
        <begin position="217"/>
        <end position="239"/>
    </location>
</feature>
<evidence type="ECO:0000313" key="7">
    <source>
        <dbReference type="Proteomes" id="UP000030671"/>
    </source>
</evidence>
<feature type="non-terminal residue" evidence="6">
    <location>
        <position position="249"/>
    </location>
</feature>
<feature type="non-terminal residue" evidence="6">
    <location>
        <position position="1"/>
    </location>
</feature>
<proteinExistence type="predicted"/>
<keyword evidence="4 5" id="KW-0472">Membrane</keyword>
<dbReference type="RefSeq" id="XP_009551735.1">
    <property type="nucleotide sequence ID" value="XM_009553440.1"/>
</dbReference>
<evidence type="ECO:0000313" key="6">
    <source>
        <dbReference type="EMBL" id="ETW76870.1"/>
    </source>
</evidence>
<dbReference type="PANTHER" id="PTHR23112:SF37">
    <property type="entry name" value="G PROTEIN-COUPLED RECEPTOR GPR1"/>
    <property type="match status" value="1"/>
</dbReference>
<dbReference type="STRING" id="747525.W4JUW5"/>
<keyword evidence="7" id="KW-1185">Reference proteome</keyword>
<feature type="transmembrane region" description="Helical" evidence="5">
    <location>
        <begin position="184"/>
        <end position="205"/>
    </location>
</feature>
<dbReference type="PANTHER" id="PTHR23112">
    <property type="entry name" value="G PROTEIN-COUPLED RECEPTOR 157-RELATED"/>
    <property type="match status" value="1"/>
</dbReference>
<feature type="transmembrane region" description="Helical" evidence="5">
    <location>
        <begin position="49"/>
        <end position="68"/>
    </location>
</feature>
<dbReference type="SUPFAM" id="SSF81321">
    <property type="entry name" value="Family A G protein-coupled receptor-like"/>
    <property type="match status" value="1"/>
</dbReference>
<dbReference type="GO" id="GO:0005886">
    <property type="term" value="C:plasma membrane"/>
    <property type="evidence" value="ECO:0007669"/>
    <property type="project" value="TreeGrafter"/>
</dbReference>